<organism evidence="8 9">
    <name type="scientific">Ustilago trichophora</name>
    <dbReference type="NCBI Taxonomy" id="86804"/>
    <lineage>
        <taxon>Eukaryota</taxon>
        <taxon>Fungi</taxon>
        <taxon>Dikarya</taxon>
        <taxon>Basidiomycota</taxon>
        <taxon>Ustilaginomycotina</taxon>
        <taxon>Ustilaginomycetes</taxon>
        <taxon>Ustilaginales</taxon>
        <taxon>Ustilaginaceae</taxon>
        <taxon>Ustilago</taxon>
    </lineage>
</organism>
<dbReference type="GO" id="GO:0009249">
    <property type="term" value="P:protein lipoylation"/>
    <property type="evidence" value="ECO:0007669"/>
    <property type="project" value="InterPro"/>
</dbReference>
<evidence type="ECO:0000313" key="8">
    <source>
        <dbReference type="EMBL" id="SPO26086.1"/>
    </source>
</evidence>
<evidence type="ECO:0000313" key="9">
    <source>
        <dbReference type="Proteomes" id="UP000324022"/>
    </source>
</evidence>
<dbReference type="PANTHER" id="PTHR10993:SF7">
    <property type="entry name" value="LIPOYLTRANSFERASE 2, MITOCHONDRIAL-RELATED"/>
    <property type="match status" value="1"/>
</dbReference>
<comment type="pathway">
    <text evidence="1">Protein modification; protein lipoylation via endogenous pathway; protein N(6)-(lipoyl)lysine from octanoyl-[acyl-carrier-protein]: step 1/2.</text>
</comment>
<dbReference type="UniPathway" id="UPA00538">
    <property type="reaction ID" value="UER00592"/>
</dbReference>
<keyword evidence="9" id="KW-1185">Reference proteome</keyword>
<dbReference type="GO" id="GO:0033819">
    <property type="term" value="F:lipoyl(octanoyl) transferase activity"/>
    <property type="evidence" value="ECO:0007669"/>
    <property type="project" value="UniProtKB-EC"/>
</dbReference>
<dbReference type="SUPFAM" id="SSF55681">
    <property type="entry name" value="Class II aaRS and biotin synthetases"/>
    <property type="match status" value="1"/>
</dbReference>
<evidence type="ECO:0000256" key="5">
    <source>
        <dbReference type="ARBA" id="ARBA00023315"/>
    </source>
</evidence>
<dbReference type="PANTHER" id="PTHR10993">
    <property type="entry name" value="OCTANOYLTRANSFERASE"/>
    <property type="match status" value="1"/>
</dbReference>
<feature type="compositionally biased region" description="Low complexity" evidence="6">
    <location>
        <begin position="380"/>
        <end position="395"/>
    </location>
</feature>
<evidence type="ECO:0000259" key="7">
    <source>
        <dbReference type="PROSITE" id="PS51733"/>
    </source>
</evidence>
<dbReference type="EMBL" id="OOIN01000013">
    <property type="protein sequence ID" value="SPO26086.1"/>
    <property type="molecule type" value="Genomic_DNA"/>
</dbReference>
<dbReference type="OrthoDB" id="19908at2759"/>
<accession>A0A5C3E915</accession>
<dbReference type="InterPro" id="IPR004143">
    <property type="entry name" value="BPL_LPL_catalytic"/>
</dbReference>
<keyword evidence="5" id="KW-0012">Acyltransferase</keyword>
<sequence length="790" mass="86171">MRASRVTLSEVARNAAERADGGAPCNPQQSLNGGPPAAHSLQDLVNQAMKPTFLASALLAPAPSTNHTEATGNKVYDNRAQLIVRLIRLNRILSAMTAFVADIANPNRTPFSPKQLELFMTAMRIQCKKHASTRPAPKQFEGPTEDLWRPSRLDASISAKSLSIPTQCMYAMATIYDVCIERKYQPQPRWFRPCFPPSLATSTPIKCSKPLIPHSVISYLLWNLTTILPSKINHSALSSFISTFGRMAGPKGTGIGSDQAAREQLVAWFNAIPRTAPQPYLAYMAGIRDAAMRAKGPRRTGAIASKLREAVQLMITDGVPVESSVLAFIIGFEAKAGNVAGGVSLVDELSRIIEASVHSDADLLRALLQIRKAAADAEAAAPQSASVSRPSSKSKNLPSTRSLIQHGREGNGEQAEIIRKVLEHQPFAGEGFSVSARPSATLRQTQYLIRILNRVCAAEIENADPDRVIPAWLVTRRNAERDPSEWLSQEAVWKRVRTTIYAAQDDMLGKKEERSTRVKVTTKSPLFAGPSCDLAAAAKGDHTHLEPVRAIHIPGFVPYHLGLALQEHLVKQRSDARAALRALADMTSDSASIIAGLSTVEPSASEADIRKQASQDTLLLLQHRPVYTEGRRHDSENEFVSNHLRSLGADYHLTKRGGQITYHGPGQLVGYPILNLASMNLASRCYVDRIQDSLISLLADRGIPTVPPPDDHTGVWADEYHKIASIGIQVRHRISSHGFALNVEKRAMQGFKHIVACGIVGRSMTCVQDRLDPNGPFAKYNTAPEEGVAK</sequence>
<dbReference type="InterPro" id="IPR000544">
    <property type="entry name" value="Octanoyltransferase"/>
</dbReference>
<feature type="region of interest" description="Disordered" evidence="6">
    <location>
        <begin position="15"/>
        <end position="38"/>
    </location>
</feature>
<dbReference type="Gene3D" id="3.30.930.10">
    <property type="entry name" value="Bira Bifunctional Protein, Domain 2"/>
    <property type="match status" value="1"/>
</dbReference>
<dbReference type="Proteomes" id="UP000324022">
    <property type="component" value="Unassembled WGS sequence"/>
</dbReference>
<dbReference type="PROSITE" id="PS51733">
    <property type="entry name" value="BPL_LPL_CATALYTIC"/>
    <property type="match status" value="1"/>
</dbReference>
<dbReference type="InterPro" id="IPR020605">
    <property type="entry name" value="Octanoyltransferase_CS"/>
</dbReference>
<dbReference type="Pfam" id="PF21948">
    <property type="entry name" value="LplA-B_cat"/>
    <property type="match status" value="1"/>
</dbReference>
<proteinExistence type="inferred from homology"/>
<evidence type="ECO:0000256" key="4">
    <source>
        <dbReference type="ARBA" id="ARBA00022679"/>
    </source>
</evidence>
<comment type="similarity">
    <text evidence="2">Belongs to the LipB family.</text>
</comment>
<keyword evidence="4" id="KW-0808">Transferase</keyword>
<reference evidence="8 9" key="1">
    <citation type="submission" date="2018-03" db="EMBL/GenBank/DDBJ databases">
        <authorList>
            <person name="Guldener U."/>
        </authorList>
    </citation>
    <scope>NUCLEOTIDE SEQUENCE [LARGE SCALE GENOMIC DNA]</scope>
    <source>
        <strain evidence="8 9">NBRC100155</strain>
    </source>
</reference>
<evidence type="ECO:0000256" key="6">
    <source>
        <dbReference type="SAM" id="MobiDB-lite"/>
    </source>
</evidence>
<feature type="domain" description="BPL/LPL catalytic" evidence="7">
    <location>
        <begin position="612"/>
        <end position="790"/>
    </location>
</feature>
<dbReference type="AlphaFoldDB" id="A0A5C3E915"/>
<evidence type="ECO:0000256" key="2">
    <source>
        <dbReference type="ARBA" id="ARBA00007907"/>
    </source>
</evidence>
<evidence type="ECO:0000256" key="3">
    <source>
        <dbReference type="ARBA" id="ARBA00012334"/>
    </source>
</evidence>
<dbReference type="PROSITE" id="PS01313">
    <property type="entry name" value="LIPB"/>
    <property type="match status" value="1"/>
</dbReference>
<evidence type="ECO:0000256" key="1">
    <source>
        <dbReference type="ARBA" id="ARBA00004821"/>
    </source>
</evidence>
<dbReference type="NCBIfam" id="TIGR00214">
    <property type="entry name" value="lipB"/>
    <property type="match status" value="1"/>
</dbReference>
<name>A0A5C3E915_9BASI</name>
<dbReference type="EC" id="2.3.1.181" evidence="3"/>
<gene>
    <name evidence="8" type="ORF">UTRI_02360</name>
</gene>
<feature type="region of interest" description="Disordered" evidence="6">
    <location>
        <begin position="380"/>
        <end position="411"/>
    </location>
</feature>
<dbReference type="InterPro" id="IPR045864">
    <property type="entry name" value="aa-tRNA-synth_II/BPL/LPL"/>
</dbReference>
<protein>
    <recommendedName>
        <fullName evidence="3">lipoyl(octanoyl) transferase</fullName>
        <ecNumber evidence="3">2.3.1.181</ecNumber>
    </recommendedName>
</protein>